<sequence>MVMNDPLLAYLPSTLRHQHQRRAAHVKAQLAGAPTAAEQPTGPAAHAFAEAAQSAAANCDRLLGLLSPQAAITQWYNIDSRTRAALEHIKGLDRMRWVLAVAARGTSTDQQHVDEFFTNAAQWCAAKLHEGSYQVPVSGDPHWDLSVGAMPQRQFVERISSVGIRYHWACKAIATQIARIVSDDCAFAAELPELTVDNVERLFTTVRNHNDGDPLIPHDQSPALAVLMAVDSGALGGRPFAEMAISTKMRTQPWVRFADGLIPARDLLLFALERPLLAIVDARVGPLKRKKVTKGELYERVVQACIQGAIGRGCRDFPREYSITPEGGRERDIDFALIDTEVRVVGEVKAGVSWLV</sequence>
<gene>
    <name evidence="1" type="ORF">KIH27_18490</name>
</gene>
<organism evidence="1 2">
    <name type="scientific">Mycolicibacter acidiphilus</name>
    <dbReference type="NCBI Taxonomy" id="2835306"/>
    <lineage>
        <taxon>Bacteria</taxon>
        <taxon>Bacillati</taxon>
        <taxon>Actinomycetota</taxon>
        <taxon>Actinomycetes</taxon>
        <taxon>Mycobacteriales</taxon>
        <taxon>Mycobacteriaceae</taxon>
        <taxon>Mycolicibacter</taxon>
    </lineage>
</organism>
<reference evidence="1 2" key="1">
    <citation type="submission" date="2021-05" db="EMBL/GenBank/DDBJ databases">
        <title>Mycobacterium acidophilum sp. nov., an extremely acid-tolerant member of the genus Mycobacterium.</title>
        <authorList>
            <person name="Xia J."/>
        </authorList>
    </citation>
    <scope>NUCLEOTIDE SEQUENCE [LARGE SCALE GENOMIC DNA]</scope>
    <source>
        <strain evidence="1 2">M1</strain>
    </source>
</reference>
<dbReference type="Proteomes" id="UP001519535">
    <property type="component" value="Unassembled WGS sequence"/>
</dbReference>
<evidence type="ECO:0000313" key="2">
    <source>
        <dbReference type="Proteomes" id="UP001519535"/>
    </source>
</evidence>
<proteinExistence type="predicted"/>
<evidence type="ECO:0000313" key="1">
    <source>
        <dbReference type="EMBL" id="MBS9535578.1"/>
    </source>
</evidence>
<keyword evidence="2" id="KW-1185">Reference proteome</keyword>
<evidence type="ECO:0008006" key="3">
    <source>
        <dbReference type="Google" id="ProtNLM"/>
    </source>
</evidence>
<protein>
    <recommendedName>
        <fullName evidence="3">DUF4143 domain-containing protein</fullName>
    </recommendedName>
</protein>
<dbReference type="RefSeq" id="WP_214094435.1">
    <property type="nucleotide sequence ID" value="NZ_JAHCLR010000050.1"/>
</dbReference>
<comment type="caution">
    <text evidence="1">The sequence shown here is derived from an EMBL/GenBank/DDBJ whole genome shotgun (WGS) entry which is preliminary data.</text>
</comment>
<dbReference type="EMBL" id="JAHCLR010000050">
    <property type="protein sequence ID" value="MBS9535578.1"/>
    <property type="molecule type" value="Genomic_DNA"/>
</dbReference>
<name>A0ABS5RMN6_9MYCO</name>
<accession>A0ABS5RMN6</accession>